<keyword evidence="3" id="KW-1185">Reference proteome</keyword>
<dbReference type="AlphaFoldDB" id="A0A9X1UYA2"/>
<name>A0A9X1UYA2_9FLAO</name>
<accession>A0A9X1UYA2</accession>
<comment type="caution">
    <text evidence="2">The sequence shown here is derived from an EMBL/GenBank/DDBJ whole genome shotgun (WGS) entry which is preliminary data.</text>
</comment>
<dbReference type="Gene3D" id="3.10.310.50">
    <property type="match status" value="1"/>
</dbReference>
<reference evidence="2" key="1">
    <citation type="submission" date="2021-12" db="EMBL/GenBank/DDBJ databases">
        <title>Description of Gramella crocea sp. nov., a new bacterium isolated from activated sludge.</title>
        <authorList>
            <person name="Zhang X."/>
        </authorList>
    </citation>
    <scope>NUCLEOTIDE SEQUENCE</scope>
    <source>
        <strain evidence="2">YB25</strain>
    </source>
</reference>
<evidence type="ECO:0000259" key="1">
    <source>
        <dbReference type="Pfam" id="PF04536"/>
    </source>
</evidence>
<dbReference type="PANTHER" id="PTHR30373">
    <property type="entry name" value="UPF0603 PROTEIN YGCG"/>
    <property type="match status" value="1"/>
</dbReference>
<organism evidence="2 3">
    <name type="scientific">Christiangramia crocea</name>
    <dbReference type="NCBI Taxonomy" id="2904124"/>
    <lineage>
        <taxon>Bacteria</taxon>
        <taxon>Pseudomonadati</taxon>
        <taxon>Bacteroidota</taxon>
        <taxon>Flavobacteriia</taxon>
        <taxon>Flavobacteriales</taxon>
        <taxon>Flavobacteriaceae</taxon>
        <taxon>Christiangramia</taxon>
    </lineage>
</organism>
<sequence length="148" mass="17000">MGQDADKGFLSKKEENEIVEAIRKAELKTSGEIRVHLERSTEGKDIFERAMEVFHMLKMDNTKLDNGVLIYVAIEDRNFVIYGDKGINKVVPEDFWESTKDLIVSHFRKNNFKEGLVEGILKAGEQLQKHFPWDEGDTNQLSDQISKA</sequence>
<gene>
    <name evidence="2" type="ORF">LU635_07640</name>
</gene>
<feature type="domain" description="TPM" evidence="1">
    <location>
        <begin position="7"/>
        <end position="124"/>
    </location>
</feature>
<dbReference type="EMBL" id="JAJSON010000018">
    <property type="protein sequence ID" value="MCG9971503.1"/>
    <property type="molecule type" value="Genomic_DNA"/>
</dbReference>
<dbReference type="Proteomes" id="UP001139344">
    <property type="component" value="Unassembled WGS sequence"/>
</dbReference>
<dbReference type="Pfam" id="PF04536">
    <property type="entry name" value="TPM_phosphatase"/>
    <property type="match status" value="1"/>
</dbReference>
<evidence type="ECO:0000313" key="3">
    <source>
        <dbReference type="Proteomes" id="UP001139344"/>
    </source>
</evidence>
<dbReference type="PANTHER" id="PTHR30373:SF8">
    <property type="entry name" value="BLL7265 PROTEIN"/>
    <property type="match status" value="1"/>
</dbReference>
<evidence type="ECO:0000313" key="2">
    <source>
        <dbReference type="EMBL" id="MCG9971503.1"/>
    </source>
</evidence>
<proteinExistence type="predicted"/>
<protein>
    <submittedName>
        <fullName evidence="2">TPM domain-containing protein</fullName>
    </submittedName>
</protein>
<dbReference type="InterPro" id="IPR007621">
    <property type="entry name" value="TPM_dom"/>
</dbReference>
<dbReference type="RefSeq" id="WP_240097820.1">
    <property type="nucleotide sequence ID" value="NZ_JAJSON010000018.1"/>
</dbReference>